<name>A0A1G1WCF1_9BACT</name>
<dbReference type="SUPFAM" id="SSF63411">
    <property type="entry name" value="LuxS/MPP-like metallohydrolase"/>
    <property type="match status" value="2"/>
</dbReference>
<dbReference type="Proteomes" id="UP000176389">
    <property type="component" value="Unassembled WGS sequence"/>
</dbReference>
<feature type="domain" description="Peptidase M16 N-terminal" evidence="2">
    <location>
        <begin position="14"/>
        <end position="161"/>
    </location>
</feature>
<dbReference type="PANTHER" id="PTHR11851">
    <property type="entry name" value="METALLOPROTEASE"/>
    <property type="match status" value="1"/>
</dbReference>
<feature type="domain" description="Peptidase M16 C-terminal" evidence="3">
    <location>
        <begin position="167"/>
        <end position="341"/>
    </location>
</feature>
<reference evidence="4 5" key="1">
    <citation type="journal article" date="2016" name="Nat. Commun.">
        <title>Thousands of microbial genomes shed light on interconnected biogeochemical processes in an aquifer system.</title>
        <authorList>
            <person name="Anantharaman K."/>
            <person name="Brown C.T."/>
            <person name="Hug L.A."/>
            <person name="Sharon I."/>
            <person name="Castelle C.J."/>
            <person name="Probst A.J."/>
            <person name="Thomas B.C."/>
            <person name="Singh A."/>
            <person name="Wilkins M.J."/>
            <person name="Karaoz U."/>
            <person name="Brodie E.L."/>
            <person name="Williams K.H."/>
            <person name="Hubbard S.S."/>
            <person name="Banfield J.F."/>
        </authorList>
    </citation>
    <scope>NUCLEOTIDE SEQUENCE [LARGE SCALE GENOMIC DNA]</scope>
</reference>
<dbReference type="Pfam" id="PF00675">
    <property type="entry name" value="Peptidase_M16"/>
    <property type="match status" value="1"/>
</dbReference>
<dbReference type="AlphaFoldDB" id="A0A1G1WCF1"/>
<dbReference type="InterPro" id="IPR007863">
    <property type="entry name" value="Peptidase_M16_C"/>
</dbReference>
<protein>
    <recommendedName>
        <fullName evidence="6">Peptidase M16</fullName>
    </recommendedName>
</protein>
<evidence type="ECO:0000259" key="2">
    <source>
        <dbReference type="Pfam" id="PF00675"/>
    </source>
</evidence>
<dbReference type="InterPro" id="IPR011249">
    <property type="entry name" value="Metalloenz_LuxS/M16"/>
</dbReference>
<proteinExistence type="inferred from homology"/>
<evidence type="ECO:0000313" key="5">
    <source>
        <dbReference type="Proteomes" id="UP000176389"/>
    </source>
</evidence>
<accession>A0A1G1WCF1</accession>
<dbReference type="EMBL" id="MHCS01000047">
    <property type="protein sequence ID" value="OGY25363.1"/>
    <property type="molecule type" value="Genomic_DNA"/>
</dbReference>
<dbReference type="Pfam" id="PF05193">
    <property type="entry name" value="Peptidase_M16_C"/>
    <property type="match status" value="1"/>
</dbReference>
<dbReference type="InterPro" id="IPR050361">
    <property type="entry name" value="MPP/UQCRC_Complex"/>
</dbReference>
<organism evidence="4 5">
    <name type="scientific">Candidatus Woykebacteria bacterium RBG_16_43_9</name>
    <dbReference type="NCBI Taxonomy" id="1802596"/>
    <lineage>
        <taxon>Bacteria</taxon>
        <taxon>Candidatus Woykeibacteriota</taxon>
    </lineage>
</organism>
<evidence type="ECO:0000256" key="1">
    <source>
        <dbReference type="ARBA" id="ARBA00007261"/>
    </source>
</evidence>
<dbReference type="Gene3D" id="3.30.830.10">
    <property type="entry name" value="Metalloenzyme, LuxS/M16 peptidase-like"/>
    <property type="match status" value="2"/>
</dbReference>
<evidence type="ECO:0008006" key="6">
    <source>
        <dbReference type="Google" id="ProtNLM"/>
    </source>
</evidence>
<dbReference type="STRING" id="1802596.A2Z11_00705"/>
<dbReference type="PANTHER" id="PTHR11851:SF49">
    <property type="entry name" value="MITOCHONDRIAL-PROCESSING PEPTIDASE SUBUNIT ALPHA"/>
    <property type="match status" value="1"/>
</dbReference>
<dbReference type="GO" id="GO:0046872">
    <property type="term" value="F:metal ion binding"/>
    <property type="evidence" value="ECO:0007669"/>
    <property type="project" value="InterPro"/>
</dbReference>
<comment type="caution">
    <text evidence="4">The sequence shown here is derived from an EMBL/GenBank/DDBJ whole genome shotgun (WGS) entry which is preliminary data.</text>
</comment>
<evidence type="ECO:0000259" key="3">
    <source>
        <dbReference type="Pfam" id="PF05193"/>
    </source>
</evidence>
<gene>
    <name evidence="4" type="ORF">A2Z11_00705</name>
</gene>
<comment type="similarity">
    <text evidence="1">Belongs to the peptidase M16 family.</text>
</comment>
<sequence length="423" mass="47862">MNQKLINLPNKLKILSSHLPATKSETILVLVGTGSRYEDKKINGIAHFAEHMFFKGTKKRPTALDISTLIDGVGGEFNAFTSKEYTGYFVKSSVKHIDLVMDVLSDMLMNSKFEQEEIDRERNVIFEELRMYLDTPVHHIHDLFEQLLYGDQPLGWDIIGTIDSLKNINRAEFLRFKNSYYNPENMLVSVSGGVPHTDIENITNKYLSNLKNKKTARYSRAKISQNKPAVKMSTKSTEQAHLAIGVRSYPIGHKNHYTTVVLNAILGASMSSRLFIQLRERRGLAYYVHSGFEEHYDTGSFGAAAGVPTKRIDDAIKVILAEFDKLTKDEVGEKELKKAKEHIKGKLVLDFEDSREVATTFGLQQLLEGKIRSLDEIFKKVDAVTSEDVKKVAQEIFINKSLNLAVIGPYKDEGKFAKILRLN</sequence>
<dbReference type="InterPro" id="IPR011765">
    <property type="entry name" value="Pept_M16_N"/>
</dbReference>
<evidence type="ECO:0000313" key="4">
    <source>
        <dbReference type="EMBL" id="OGY25363.1"/>
    </source>
</evidence>